<dbReference type="SUPFAM" id="SSF56801">
    <property type="entry name" value="Acetyl-CoA synthetase-like"/>
    <property type="match status" value="1"/>
</dbReference>
<dbReference type="InterPro" id="IPR000873">
    <property type="entry name" value="AMP-dep_synth/lig_dom"/>
</dbReference>
<feature type="domain" description="AMP-dependent synthetase/ligase" evidence="2">
    <location>
        <begin position="23"/>
        <end position="308"/>
    </location>
</feature>
<dbReference type="InterPro" id="IPR050237">
    <property type="entry name" value="ATP-dep_AMP-bd_enzyme"/>
</dbReference>
<dbReference type="PROSITE" id="PS00455">
    <property type="entry name" value="AMP_BINDING"/>
    <property type="match status" value="1"/>
</dbReference>
<evidence type="ECO:0000313" key="3">
    <source>
        <dbReference type="EMBL" id="MBR0562503.1"/>
    </source>
</evidence>
<sequence>MSAVVNAETGVVERLPLLWGTTDRVFAFDAGRRVSAGEFLARVRAVAATLPEAGHVLNLCEERYAFLVGLCAALLRGQVSLLPSSRAPEVVADLLAQYGDAYCLGDACTRAPPPGTRLLRVDLAQPCAEVPETAIPELPADRVVLIGFTSGSTGQPKAHAKTWGALRRSDRGNAALLAAHLPTGALAEIVATVPSQHMYGIETSVLLPLLGPFAIHTGRPFFPADVAAALEHCRGPRVLVSTPVHLRNLLAGGVPLRGLQAVVSATAPLSRELAAAVEAAWGAPVLEVFGSTETCVFAHRRTAVEADWTLRAGVDLHPQPDGSVVDAPWLAAPTALQDIVELLPDRRFRLHGRSADLLEIAGKRASLGELTRRLLAIPGVVDGIVFQREHCDVRGVRPIVALAVAPGLAPAQILERLRQVVDPVFLPRPLRCVDALPRNETGKLPRAALAAALERAAD</sequence>
<keyword evidence="5" id="KW-1185">Reference proteome</keyword>
<reference evidence="4 5" key="1">
    <citation type="journal article" date="2021" name="Microbiol. Resour. Announc.">
        <title>Draft Genome Sequence of Coralloluteibacterium stylophorae LMG 29479T.</title>
        <authorList>
            <person name="Karlyshev A.V."/>
            <person name="Kudryashova E.B."/>
            <person name="Ariskina E.V."/>
            <person name="Conroy A.P."/>
            <person name="Abidueva E.Y."/>
        </authorList>
    </citation>
    <scope>NUCLEOTIDE SEQUENCE [LARGE SCALE GENOMIC DNA]</scope>
    <source>
        <strain evidence="4 5">LMG 29479</strain>
    </source>
</reference>
<dbReference type="Proteomes" id="UP000675747">
    <property type="component" value="Unassembled WGS sequence"/>
</dbReference>
<dbReference type="Gene3D" id="3.30.300.30">
    <property type="match status" value="1"/>
</dbReference>
<dbReference type="InterPro" id="IPR042099">
    <property type="entry name" value="ANL_N_sf"/>
</dbReference>
<dbReference type="RefSeq" id="WP_211926459.1">
    <property type="nucleotide sequence ID" value="NZ_JAGQFT020000014.1"/>
</dbReference>
<proteinExistence type="predicted"/>
<accession>A0A8J7VVH4</accession>
<evidence type="ECO:0000259" key="2">
    <source>
        <dbReference type="Pfam" id="PF00501"/>
    </source>
</evidence>
<dbReference type="GO" id="GO:0016874">
    <property type="term" value="F:ligase activity"/>
    <property type="evidence" value="ECO:0007669"/>
    <property type="project" value="UniProtKB-KW"/>
</dbReference>
<evidence type="ECO:0000313" key="5">
    <source>
        <dbReference type="Proteomes" id="UP000675747"/>
    </source>
</evidence>
<organism evidence="3">
    <name type="scientific">Coralloluteibacterium stylophorae</name>
    <dbReference type="NCBI Taxonomy" id="1776034"/>
    <lineage>
        <taxon>Bacteria</taxon>
        <taxon>Pseudomonadati</taxon>
        <taxon>Pseudomonadota</taxon>
        <taxon>Gammaproteobacteria</taxon>
        <taxon>Lysobacterales</taxon>
        <taxon>Lysobacteraceae</taxon>
        <taxon>Coralloluteibacterium</taxon>
    </lineage>
</organism>
<dbReference type="InterPro" id="IPR020845">
    <property type="entry name" value="AMP-binding_CS"/>
</dbReference>
<dbReference type="Pfam" id="PF00501">
    <property type="entry name" value="AMP-binding"/>
    <property type="match status" value="1"/>
</dbReference>
<dbReference type="EMBL" id="JAGQFT020000014">
    <property type="protein sequence ID" value="MBS7458760.1"/>
    <property type="molecule type" value="Genomic_DNA"/>
</dbReference>
<dbReference type="InterPro" id="IPR045851">
    <property type="entry name" value="AMP-bd_C_sf"/>
</dbReference>
<protein>
    <submittedName>
        <fullName evidence="3">AMP-binding protein</fullName>
    </submittedName>
</protein>
<dbReference type="EMBL" id="JAGQFT010000056">
    <property type="protein sequence ID" value="MBR0562503.1"/>
    <property type="molecule type" value="Genomic_DNA"/>
</dbReference>
<comment type="caution">
    <text evidence="3">The sequence shown here is derived from an EMBL/GenBank/DDBJ whole genome shotgun (WGS) entry which is preliminary data.</text>
</comment>
<dbReference type="PANTHER" id="PTHR43767">
    <property type="entry name" value="LONG-CHAIN-FATTY-ACID--COA LIGASE"/>
    <property type="match status" value="1"/>
</dbReference>
<dbReference type="AlphaFoldDB" id="A0A8J7VVH4"/>
<keyword evidence="1" id="KW-0436">Ligase</keyword>
<gene>
    <name evidence="4" type="ORF">KB893_016585</name>
    <name evidence="3" type="ORF">KB893_08245</name>
</gene>
<reference evidence="3" key="2">
    <citation type="submission" date="2021-04" db="EMBL/GenBank/DDBJ databases">
        <authorList>
            <person name="Karlyshev A.V."/>
        </authorList>
    </citation>
    <scope>NUCLEOTIDE SEQUENCE</scope>
    <source>
        <strain evidence="3">LMG 29479</strain>
    </source>
</reference>
<dbReference type="PANTHER" id="PTHR43767:SF8">
    <property type="entry name" value="LONG-CHAIN-FATTY-ACID--COA LIGASE"/>
    <property type="match status" value="1"/>
</dbReference>
<evidence type="ECO:0000313" key="4">
    <source>
        <dbReference type="EMBL" id="MBS7458760.1"/>
    </source>
</evidence>
<evidence type="ECO:0000256" key="1">
    <source>
        <dbReference type="ARBA" id="ARBA00022598"/>
    </source>
</evidence>
<name>A0A8J7VVH4_9GAMM</name>
<dbReference type="Gene3D" id="3.40.50.12780">
    <property type="entry name" value="N-terminal domain of ligase-like"/>
    <property type="match status" value="1"/>
</dbReference>